<name>A0AAU9JFR1_9CILI</name>
<keyword evidence="4" id="KW-0010">Activator</keyword>
<evidence type="ECO:0000256" key="1">
    <source>
        <dbReference type="ARBA" id="ARBA00004123"/>
    </source>
</evidence>
<dbReference type="GO" id="GO:0006357">
    <property type="term" value="P:regulation of transcription by RNA polymerase II"/>
    <property type="evidence" value="ECO:0007669"/>
    <property type="project" value="InterPro"/>
</dbReference>
<dbReference type="Proteomes" id="UP001162131">
    <property type="component" value="Unassembled WGS sequence"/>
</dbReference>
<dbReference type="PANTHER" id="PTHR12465:SF0">
    <property type="entry name" value="MEDIATOR OF RNA POLYMERASE II TRANSCRIPTION SUBUNIT 20"/>
    <property type="match status" value="1"/>
</dbReference>
<dbReference type="Pfam" id="PF08612">
    <property type="entry name" value="Med20"/>
    <property type="match status" value="1"/>
</dbReference>
<dbReference type="PANTHER" id="PTHR12465">
    <property type="entry name" value="UBIQUITIN SPECIFIC PROTEASE HOMOLOG 49"/>
    <property type="match status" value="1"/>
</dbReference>
<dbReference type="EMBL" id="CAJZBQ010000036">
    <property type="protein sequence ID" value="CAG9324543.1"/>
    <property type="molecule type" value="Genomic_DNA"/>
</dbReference>
<organism evidence="5 6">
    <name type="scientific">Blepharisma stoltei</name>
    <dbReference type="NCBI Taxonomy" id="1481888"/>
    <lineage>
        <taxon>Eukaryota</taxon>
        <taxon>Sar</taxon>
        <taxon>Alveolata</taxon>
        <taxon>Ciliophora</taxon>
        <taxon>Postciliodesmatophora</taxon>
        <taxon>Heterotrichea</taxon>
        <taxon>Heterotrichida</taxon>
        <taxon>Blepharismidae</taxon>
        <taxon>Blepharisma</taxon>
    </lineage>
</organism>
<comment type="function">
    <text evidence="4">Component of the Mediator complex, a coactivator involved in the regulated transcription of nearly all RNA polymerase II-dependent genes. Mediator functions as a bridge to convey information from gene-specific regulatory proteins to the basal RNA polymerase II transcription machinery. Mediator is recruited to promoters by direct interactions with regulatory proteins and serves as a scaffold for the assembly of a functional preinitiation complex with RNA polymerase II and the general transcription factors.</text>
</comment>
<comment type="caution">
    <text evidence="5">The sequence shown here is derived from an EMBL/GenBank/DDBJ whole genome shotgun (WGS) entry which is preliminary data.</text>
</comment>
<dbReference type="GO" id="GO:0003713">
    <property type="term" value="F:transcription coactivator activity"/>
    <property type="evidence" value="ECO:0007669"/>
    <property type="project" value="TreeGrafter"/>
</dbReference>
<evidence type="ECO:0000256" key="2">
    <source>
        <dbReference type="ARBA" id="ARBA00010743"/>
    </source>
</evidence>
<evidence type="ECO:0000313" key="5">
    <source>
        <dbReference type="EMBL" id="CAG9324543.1"/>
    </source>
</evidence>
<keyword evidence="4" id="KW-0804">Transcription</keyword>
<protein>
    <recommendedName>
        <fullName evidence="4">Mediator of RNA polymerase II transcription subunit 20</fullName>
    </recommendedName>
    <alternativeName>
        <fullName evidence="4">Mediator complex subunit 20</fullName>
    </alternativeName>
</protein>
<keyword evidence="6" id="KW-1185">Reference proteome</keyword>
<comment type="subunit">
    <text evidence="4">Component of the Mediator complex.</text>
</comment>
<dbReference type="InterPro" id="IPR013921">
    <property type="entry name" value="Mediator_Med20"/>
</dbReference>
<sequence length="199" mass="23018">MGVTRTYRYSGKNLTKELQRLQSYLELMQAQEKGNWNVNVSVMYHKNLDANPCSLLLVSLPLSQIVVLRSLKEETSYKIMQGDMNLSSFIENIQCFKVRQQFNINGKEYELGDFKIRFGLAFVGSETRYLVAEIEFAGIKYLSYGRPSISEFIGYLDPKAKLNEIVIEYHQKFEMDSENFTPKHSAIDMLLALNCLNIR</sequence>
<dbReference type="GO" id="GO:0016592">
    <property type="term" value="C:mediator complex"/>
    <property type="evidence" value="ECO:0007669"/>
    <property type="project" value="InterPro"/>
</dbReference>
<gene>
    <name evidence="4" type="primary">MED20</name>
    <name evidence="5" type="ORF">BSTOLATCC_MIC36329</name>
</gene>
<comment type="subcellular location">
    <subcellularLocation>
        <location evidence="1 4">Nucleus</location>
    </subcellularLocation>
</comment>
<keyword evidence="4" id="KW-0805">Transcription regulation</keyword>
<keyword evidence="3 4" id="KW-0539">Nucleus</keyword>
<evidence type="ECO:0000313" key="6">
    <source>
        <dbReference type="Proteomes" id="UP001162131"/>
    </source>
</evidence>
<reference evidence="5" key="1">
    <citation type="submission" date="2021-09" db="EMBL/GenBank/DDBJ databases">
        <authorList>
            <consortium name="AG Swart"/>
            <person name="Singh M."/>
            <person name="Singh A."/>
            <person name="Seah K."/>
            <person name="Emmerich C."/>
        </authorList>
    </citation>
    <scope>NUCLEOTIDE SEQUENCE</scope>
    <source>
        <strain evidence="5">ATCC30299</strain>
    </source>
</reference>
<dbReference type="AlphaFoldDB" id="A0AAU9JFR1"/>
<proteinExistence type="inferred from homology"/>
<comment type="similarity">
    <text evidence="2 4">Belongs to the Mediator complex subunit 20 family.</text>
</comment>
<evidence type="ECO:0000256" key="4">
    <source>
        <dbReference type="RuleBase" id="RU364152"/>
    </source>
</evidence>
<evidence type="ECO:0000256" key="3">
    <source>
        <dbReference type="ARBA" id="ARBA00023242"/>
    </source>
</evidence>
<accession>A0AAU9JFR1</accession>